<dbReference type="EMBL" id="JAQYXL010000001">
    <property type="protein sequence ID" value="MEN3228381.1"/>
    <property type="molecule type" value="Genomic_DNA"/>
</dbReference>
<evidence type="ECO:0000313" key="2">
    <source>
        <dbReference type="EMBL" id="MEN3228381.1"/>
    </source>
</evidence>
<feature type="region of interest" description="Disordered" evidence="1">
    <location>
        <begin position="1"/>
        <end position="25"/>
    </location>
</feature>
<evidence type="ECO:0008006" key="4">
    <source>
        <dbReference type="Google" id="ProtNLM"/>
    </source>
</evidence>
<organism evidence="2 3">
    <name type="scientific">Methylorubrum rhodesianum</name>
    <dbReference type="NCBI Taxonomy" id="29427"/>
    <lineage>
        <taxon>Bacteria</taxon>
        <taxon>Pseudomonadati</taxon>
        <taxon>Pseudomonadota</taxon>
        <taxon>Alphaproteobacteria</taxon>
        <taxon>Hyphomicrobiales</taxon>
        <taxon>Methylobacteriaceae</taxon>
        <taxon>Methylorubrum</taxon>
    </lineage>
</organism>
<reference evidence="2 3" key="1">
    <citation type="journal article" date="2023" name="PLoS ONE">
        <title>Complete genome assembly of Hawai'i environmental nontuberculous mycobacteria reveals unexpected co-isolation with methylobacteria.</title>
        <authorList>
            <person name="Hendrix J."/>
            <person name="Epperson L.E."/>
            <person name="Tong E.I."/>
            <person name="Chan Y.L."/>
            <person name="Hasan N.A."/>
            <person name="Dawrs S.N."/>
            <person name="Norton G.J."/>
            <person name="Virdi R."/>
            <person name="Crooks J.L."/>
            <person name="Chan E.D."/>
            <person name="Honda J.R."/>
            <person name="Strong M."/>
        </authorList>
    </citation>
    <scope>NUCLEOTIDE SEQUENCE [LARGE SCALE GENOMIC DNA]</scope>
    <source>
        <strain evidence="2 3">NJH_HI01</strain>
    </source>
</reference>
<comment type="caution">
    <text evidence="2">The sequence shown here is derived from an EMBL/GenBank/DDBJ whole genome shotgun (WGS) entry which is preliminary data.</text>
</comment>
<feature type="compositionally biased region" description="Basic residues" evidence="1">
    <location>
        <begin position="1"/>
        <end position="15"/>
    </location>
</feature>
<accession>A0ABU9ZBI8</accession>
<gene>
    <name evidence="2" type="ORF">PUR21_12180</name>
</gene>
<name>A0ABU9ZBI8_9HYPH</name>
<proteinExistence type="predicted"/>
<protein>
    <recommendedName>
        <fullName evidence="4">Anti-sigma factor NepR domain-containing protein</fullName>
    </recommendedName>
</protein>
<keyword evidence="3" id="KW-1185">Reference proteome</keyword>
<evidence type="ECO:0000313" key="3">
    <source>
        <dbReference type="Proteomes" id="UP001404845"/>
    </source>
</evidence>
<dbReference type="Proteomes" id="UP001404845">
    <property type="component" value="Unassembled WGS sequence"/>
</dbReference>
<evidence type="ECO:0000256" key="1">
    <source>
        <dbReference type="SAM" id="MobiDB-lite"/>
    </source>
</evidence>
<dbReference type="RefSeq" id="WP_200671785.1">
    <property type="nucleotide sequence ID" value="NZ_JAQYXL010000001.1"/>
</dbReference>
<sequence>MKKRARTTGRIRARRLALGGGSRERVRRRPEYQAIEQSVQVTGIVTLVSEQTFDSLLTLLDKPPEVSDELRREVAQRRWK</sequence>